<keyword evidence="3" id="KW-1185">Reference proteome</keyword>
<dbReference type="PANTHER" id="PTHR42160">
    <property type="entry name" value="URACIL-DNA GLYCOSYLASE SUPERFAMILY PROTEIN"/>
    <property type="match status" value="1"/>
</dbReference>
<dbReference type="AlphaFoldDB" id="A0AAJ1BF62"/>
<comment type="caution">
    <text evidence="2">The sequence shown here is derived from an EMBL/GenBank/DDBJ whole genome shotgun (WGS) entry which is preliminary data.</text>
</comment>
<dbReference type="InterPro" id="IPR047124">
    <property type="entry name" value="HI_0220.2"/>
</dbReference>
<dbReference type="SMART" id="SM00987">
    <property type="entry name" value="UreE_C"/>
    <property type="match status" value="1"/>
</dbReference>
<organism evidence="2 3">
    <name type="scientific">Shewanella zhuhaiensis</name>
    <dbReference type="NCBI Taxonomy" id="2919576"/>
    <lineage>
        <taxon>Bacteria</taxon>
        <taxon>Pseudomonadati</taxon>
        <taxon>Pseudomonadota</taxon>
        <taxon>Gammaproteobacteria</taxon>
        <taxon>Alteromonadales</taxon>
        <taxon>Shewanellaceae</taxon>
        <taxon>Shewanella</taxon>
    </lineage>
</organism>
<dbReference type="CDD" id="cd10033">
    <property type="entry name" value="UDG_like"/>
    <property type="match status" value="1"/>
</dbReference>
<accession>A0AAJ1BF62</accession>
<evidence type="ECO:0000313" key="3">
    <source>
        <dbReference type="Proteomes" id="UP001297581"/>
    </source>
</evidence>
<protein>
    <submittedName>
        <fullName evidence="2">Uracil-DNA glycosylase family protein</fullName>
    </submittedName>
</protein>
<reference evidence="2 3" key="1">
    <citation type="submission" date="2022-02" db="EMBL/GenBank/DDBJ databases">
        <title>The genome sequence of Shewanella sp. 3B26.</title>
        <authorList>
            <person name="Du J."/>
        </authorList>
    </citation>
    <scope>NUCLEOTIDE SEQUENCE [LARGE SCALE GENOMIC DNA]</scope>
    <source>
        <strain evidence="2 3">3B26</strain>
    </source>
</reference>
<dbReference type="Pfam" id="PF03167">
    <property type="entry name" value="UDG"/>
    <property type="match status" value="1"/>
</dbReference>
<gene>
    <name evidence="2" type="ORF">MJ923_04775</name>
</gene>
<dbReference type="RefSeq" id="WP_240590109.1">
    <property type="nucleotide sequence ID" value="NZ_JAKUDL010000001.1"/>
</dbReference>
<feature type="domain" description="Uracil-DNA glycosylase-like" evidence="1">
    <location>
        <begin position="27"/>
        <end position="187"/>
    </location>
</feature>
<dbReference type="PANTHER" id="PTHR42160:SF1">
    <property type="entry name" value="URACIL-DNA GLYCOSYLASE SUPERFAMILY PROTEIN"/>
    <property type="match status" value="1"/>
</dbReference>
<dbReference type="InterPro" id="IPR005122">
    <property type="entry name" value="Uracil-DNA_glycosylase-like"/>
</dbReference>
<proteinExistence type="predicted"/>
<dbReference type="EMBL" id="JAKUDL010000001">
    <property type="protein sequence ID" value="MCH4293618.1"/>
    <property type="molecule type" value="Genomic_DNA"/>
</dbReference>
<dbReference type="Gene3D" id="3.40.470.10">
    <property type="entry name" value="Uracil-DNA glycosylase-like domain"/>
    <property type="match status" value="1"/>
</dbReference>
<name>A0AAJ1BF62_9GAMM</name>
<evidence type="ECO:0000259" key="1">
    <source>
        <dbReference type="SMART" id="SM00986"/>
    </source>
</evidence>
<dbReference type="SUPFAM" id="SSF52141">
    <property type="entry name" value="Uracil-DNA glycosylase-like"/>
    <property type="match status" value="1"/>
</dbReference>
<evidence type="ECO:0000313" key="2">
    <source>
        <dbReference type="EMBL" id="MCH4293618.1"/>
    </source>
</evidence>
<dbReference type="SMART" id="SM00986">
    <property type="entry name" value="UDG"/>
    <property type="match status" value="1"/>
</dbReference>
<dbReference type="InterPro" id="IPR036895">
    <property type="entry name" value="Uracil-DNA_glycosylase-like_sf"/>
</dbReference>
<sequence length="195" mass="21938">MSELTPLLEDIRRCTLCSGLPLGPKPILQAGSKARILIAGQAPGAKTHEKGRPFDDVSGDRLRQWLGVDKARFYDANQFAIIPMGFCFPGTVIKQGRRQGDLPPRPECAPAWRDKLLAALPNIELTLVLGRYALDWHLPEHNGLTEEVAQWQRHWPKLMVLPHPSPRNALWLKKNPHFEATQLPLLKQRISTILG</sequence>
<dbReference type="Proteomes" id="UP001297581">
    <property type="component" value="Unassembled WGS sequence"/>
</dbReference>